<keyword evidence="2" id="KW-1185">Reference proteome</keyword>
<organism evidence="1 2">
    <name type="scientific">Funneliformis geosporum</name>
    <dbReference type="NCBI Taxonomy" id="1117311"/>
    <lineage>
        <taxon>Eukaryota</taxon>
        <taxon>Fungi</taxon>
        <taxon>Fungi incertae sedis</taxon>
        <taxon>Mucoromycota</taxon>
        <taxon>Glomeromycotina</taxon>
        <taxon>Glomeromycetes</taxon>
        <taxon>Glomerales</taxon>
        <taxon>Glomeraceae</taxon>
        <taxon>Funneliformis</taxon>
    </lineage>
</organism>
<gene>
    <name evidence="1" type="ORF">FWILDA_LOCUS17340</name>
</gene>
<proteinExistence type="predicted"/>
<dbReference type="EMBL" id="CAMKVN010013346">
    <property type="protein sequence ID" value="CAI2195964.1"/>
    <property type="molecule type" value="Genomic_DNA"/>
</dbReference>
<dbReference type="Proteomes" id="UP001153678">
    <property type="component" value="Unassembled WGS sequence"/>
</dbReference>
<evidence type="ECO:0000313" key="1">
    <source>
        <dbReference type="EMBL" id="CAI2195964.1"/>
    </source>
</evidence>
<evidence type="ECO:0000313" key="2">
    <source>
        <dbReference type="Proteomes" id="UP001153678"/>
    </source>
</evidence>
<dbReference type="OrthoDB" id="2445793at2759"/>
<comment type="caution">
    <text evidence="1">The sequence shown here is derived from an EMBL/GenBank/DDBJ whole genome shotgun (WGS) entry which is preliminary data.</text>
</comment>
<accession>A0A9W4T7M4</accession>
<protein>
    <submittedName>
        <fullName evidence="1">9690_t:CDS:1</fullName>
    </submittedName>
</protein>
<feature type="non-terminal residue" evidence="1">
    <location>
        <position position="1"/>
    </location>
</feature>
<sequence>ISALTETQCDFIGSPYHVFMKKKLHLSRDTPSSVLHSNLFYNLINLHHWLFAAQNKALLFSLNDRNILGDSTRLRMRQLQQKEWLHISPLHS</sequence>
<reference evidence="1" key="1">
    <citation type="submission" date="2022-08" db="EMBL/GenBank/DDBJ databases">
        <authorList>
            <person name="Kallberg Y."/>
            <person name="Tangrot J."/>
            <person name="Rosling A."/>
        </authorList>
    </citation>
    <scope>NUCLEOTIDE SEQUENCE</scope>
    <source>
        <strain evidence="1">Wild A</strain>
    </source>
</reference>
<name>A0A9W4T7M4_9GLOM</name>
<dbReference type="AlphaFoldDB" id="A0A9W4T7M4"/>